<dbReference type="RefSeq" id="WP_079473198.1">
    <property type="nucleotide sequence ID" value="NZ_FUZZ01000006.1"/>
</dbReference>
<feature type="binding site" evidence="2">
    <location>
        <position position="104"/>
    </location>
    <ligand>
        <name>Mn(2+)</name>
        <dbReference type="ChEBI" id="CHEBI:29035"/>
        <label>2</label>
    </ligand>
</feature>
<dbReference type="EMBL" id="FUZZ01000006">
    <property type="protein sequence ID" value="SKD10033.1"/>
    <property type="molecule type" value="Genomic_DNA"/>
</dbReference>
<dbReference type="InterPro" id="IPR002933">
    <property type="entry name" value="Peptidase_M20"/>
</dbReference>
<organism evidence="4 5">
    <name type="scientific">Chitinophaga ginsengisegetis</name>
    <dbReference type="NCBI Taxonomy" id="393003"/>
    <lineage>
        <taxon>Bacteria</taxon>
        <taxon>Pseudomonadati</taxon>
        <taxon>Bacteroidota</taxon>
        <taxon>Chitinophagia</taxon>
        <taxon>Chitinophagales</taxon>
        <taxon>Chitinophagaceae</taxon>
        <taxon>Chitinophaga</taxon>
    </lineage>
</organism>
<feature type="binding site" evidence="2">
    <location>
        <position position="365"/>
    </location>
    <ligand>
        <name>Mn(2+)</name>
        <dbReference type="ChEBI" id="CHEBI:29035"/>
        <label>2</label>
    </ligand>
</feature>
<feature type="binding site" evidence="2">
    <location>
        <position position="106"/>
    </location>
    <ligand>
        <name>Mn(2+)</name>
        <dbReference type="ChEBI" id="CHEBI:29035"/>
        <label>2</label>
    </ligand>
</feature>
<keyword evidence="1 4" id="KW-0378">Hydrolase</keyword>
<name>A0A1T5PBP6_9BACT</name>
<accession>A0A1T5PBP6</accession>
<gene>
    <name evidence="4" type="ORF">SAMN05660461_5933</name>
</gene>
<dbReference type="Pfam" id="PF01546">
    <property type="entry name" value="Peptidase_M20"/>
    <property type="match status" value="1"/>
</dbReference>
<dbReference type="Proteomes" id="UP000190166">
    <property type="component" value="Unassembled WGS sequence"/>
</dbReference>
<dbReference type="InterPro" id="IPR011650">
    <property type="entry name" value="Peptidase_M20_dimer"/>
</dbReference>
<sequence length="395" mass="43097">MLIDKIKILCHQFSGEIIADRHYLHRHPELSFHEQGTADYIKKRLTQMNIPWQTSAGNGVIGTITGNKPSSIAVALRADIDALPINEENNVPYKSENEGIMHACGHDVHTASLLGVARIAQALKDDFGGQIKLIFQPAEEKYPGGAKAMVEEGLLNHPGLVAVIGQHTMPELEAGKVGLKPGRYMASNDELYITIKGRGGHGAQPHLNIDPVVIAGHVIIALQQIVSRMANPAMPTVLSIGKLTAAGSTNIIPEEVYLEGTLRTLDETWRKEVHAHINKIVKGISESMGATSDVKIQGFPGVENNEDLTAQVFQYAIEYLGKENVSTLNIWMAGEDFGEFSRLADSCYYRLGVGNTARGINSSLHTPTFDVDEQNVFNMSSGLMAYIALRRLANK</sequence>
<dbReference type="SUPFAM" id="SSF53187">
    <property type="entry name" value="Zn-dependent exopeptidases"/>
    <property type="match status" value="1"/>
</dbReference>
<dbReference type="GO" id="GO:0046872">
    <property type="term" value="F:metal ion binding"/>
    <property type="evidence" value="ECO:0007669"/>
    <property type="project" value="UniProtKB-KW"/>
</dbReference>
<dbReference type="CDD" id="cd03886">
    <property type="entry name" value="M20_Acy1"/>
    <property type="match status" value="1"/>
</dbReference>
<dbReference type="PANTHER" id="PTHR11014:SF63">
    <property type="entry name" value="METALLOPEPTIDASE, PUTATIVE (AFU_ORTHOLOGUE AFUA_6G09600)-RELATED"/>
    <property type="match status" value="1"/>
</dbReference>
<evidence type="ECO:0000313" key="4">
    <source>
        <dbReference type="EMBL" id="SKD10033.1"/>
    </source>
</evidence>
<feature type="binding site" evidence="2">
    <location>
        <position position="167"/>
    </location>
    <ligand>
        <name>Mn(2+)</name>
        <dbReference type="ChEBI" id="CHEBI:29035"/>
        <label>2</label>
    </ligand>
</feature>
<evidence type="ECO:0000259" key="3">
    <source>
        <dbReference type="Pfam" id="PF07687"/>
    </source>
</evidence>
<dbReference type="Gene3D" id="3.30.70.360">
    <property type="match status" value="1"/>
</dbReference>
<dbReference type="Pfam" id="PF07687">
    <property type="entry name" value="M20_dimer"/>
    <property type="match status" value="1"/>
</dbReference>
<dbReference type="PANTHER" id="PTHR11014">
    <property type="entry name" value="PEPTIDASE M20 FAMILY MEMBER"/>
    <property type="match status" value="1"/>
</dbReference>
<dbReference type="GO" id="GO:0050118">
    <property type="term" value="F:N-acetyldiaminopimelate deacetylase activity"/>
    <property type="evidence" value="ECO:0007669"/>
    <property type="project" value="UniProtKB-ARBA"/>
</dbReference>
<reference evidence="5" key="1">
    <citation type="submission" date="2017-02" db="EMBL/GenBank/DDBJ databases">
        <authorList>
            <person name="Varghese N."/>
            <person name="Submissions S."/>
        </authorList>
    </citation>
    <scope>NUCLEOTIDE SEQUENCE [LARGE SCALE GENOMIC DNA]</scope>
    <source>
        <strain evidence="5">DSM 18108</strain>
    </source>
</reference>
<dbReference type="GO" id="GO:0019877">
    <property type="term" value="P:diaminopimelate biosynthetic process"/>
    <property type="evidence" value="ECO:0007669"/>
    <property type="project" value="UniProtKB-ARBA"/>
</dbReference>
<evidence type="ECO:0000313" key="5">
    <source>
        <dbReference type="Proteomes" id="UP000190166"/>
    </source>
</evidence>
<dbReference type="SUPFAM" id="SSF55031">
    <property type="entry name" value="Bacterial exopeptidase dimerisation domain"/>
    <property type="match status" value="1"/>
</dbReference>
<dbReference type="FunFam" id="3.30.70.360:FF:000001">
    <property type="entry name" value="N-acetyldiaminopimelate deacetylase"/>
    <property type="match status" value="1"/>
</dbReference>
<evidence type="ECO:0000256" key="1">
    <source>
        <dbReference type="ARBA" id="ARBA00022801"/>
    </source>
</evidence>
<feature type="binding site" evidence="2">
    <location>
        <position position="140"/>
    </location>
    <ligand>
        <name>Mn(2+)</name>
        <dbReference type="ChEBI" id="CHEBI:29035"/>
        <label>2</label>
    </ligand>
</feature>
<dbReference type="NCBIfam" id="TIGR01891">
    <property type="entry name" value="amidohydrolases"/>
    <property type="match status" value="1"/>
</dbReference>
<feature type="domain" description="Peptidase M20 dimerisation" evidence="3">
    <location>
        <begin position="192"/>
        <end position="282"/>
    </location>
</feature>
<dbReference type="InterPro" id="IPR036264">
    <property type="entry name" value="Bact_exopeptidase_dim_dom"/>
</dbReference>
<protein>
    <submittedName>
        <fullName evidence="4">Amidohydrolase</fullName>
    </submittedName>
</protein>
<dbReference type="Gene3D" id="3.40.630.10">
    <property type="entry name" value="Zn peptidases"/>
    <property type="match status" value="1"/>
</dbReference>
<dbReference type="InterPro" id="IPR017439">
    <property type="entry name" value="Amidohydrolase"/>
</dbReference>
<evidence type="ECO:0000256" key="2">
    <source>
        <dbReference type="PIRSR" id="PIRSR005962-1"/>
    </source>
</evidence>
<proteinExistence type="predicted"/>
<keyword evidence="5" id="KW-1185">Reference proteome</keyword>
<keyword evidence="2" id="KW-0479">Metal-binding</keyword>
<comment type="cofactor">
    <cofactor evidence="2">
        <name>Mn(2+)</name>
        <dbReference type="ChEBI" id="CHEBI:29035"/>
    </cofactor>
    <text evidence="2">The Mn(2+) ion enhances activity.</text>
</comment>
<dbReference type="AlphaFoldDB" id="A0A1T5PBP6"/>
<dbReference type="STRING" id="393003.SAMN05660461_5933"/>
<dbReference type="PIRSF" id="PIRSF005962">
    <property type="entry name" value="Pept_M20D_amidohydro"/>
    <property type="match status" value="1"/>
</dbReference>
<keyword evidence="2" id="KW-0464">Manganese</keyword>